<dbReference type="Proteomes" id="UP000254461">
    <property type="component" value="Unassembled WGS sequence"/>
</dbReference>
<keyword evidence="5 7" id="KW-0472">Membrane</keyword>
<comment type="subcellular location">
    <subcellularLocation>
        <location evidence="1">Cell membrane</location>
        <topology evidence="1">Multi-pass membrane protein</topology>
    </subcellularLocation>
</comment>
<dbReference type="GO" id="GO:0005886">
    <property type="term" value="C:plasma membrane"/>
    <property type="evidence" value="ECO:0007669"/>
    <property type="project" value="UniProtKB-SubCell"/>
</dbReference>
<feature type="coiled-coil region" evidence="6">
    <location>
        <begin position="241"/>
        <end position="311"/>
    </location>
</feature>
<organism evidence="9 10">
    <name type="scientific">Streptococcus equi subsp. equi</name>
    <dbReference type="NCBI Taxonomy" id="148942"/>
    <lineage>
        <taxon>Bacteria</taxon>
        <taxon>Bacillati</taxon>
        <taxon>Bacillota</taxon>
        <taxon>Bacilli</taxon>
        <taxon>Lactobacillales</taxon>
        <taxon>Streptococcaceae</taxon>
        <taxon>Streptococcus</taxon>
    </lineage>
</organism>
<evidence type="ECO:0000259" key="8">
    <source>
        <dbReference type="Pfam" id="PF02687"/>
    </source>
</evidence>
<keyword evidence="6" id="KW-0175">Coiled coil</keyword>
<evidence type="ECO:0000256" key="2">
    <source>
        <dbReference type="ARBA" id="ARBA00022475"/>
    </source>
</evidence>
<evidence type="ECO:0000313" key="9">
    <source>
        <dbReference type="EMBL" id="SUN46200.1"/>
    </source>
</evidence>
<feature type="domain" description="ABC3 transporter permease C-terminal" evidence="8">
    <location>
        <begin position="350"/>
        <end position="467"/>
    </location>
</feature>
<feature type="transmembrane region" description="Helical" evidence="7">
    <location>
        <begin position="21"/>
        <end position="41"/>
    </location>
</feature>
<evidence type="ECO:0000313" key="10">
    <source>
        <dbReference type="Proteomes" id="UP000254461"/>
    </source>
</evidence>
<dbReference type="PANTHER" id="PTHR30287:SF1">
    <property type="entry name" value="INNER MEMBRANE PROTEIN"/>
    <property type="match status" value="1"/>
</dbReference>
<accession>A0A380JRK6</accession>
<feature type="transmembrane region" description="Helical" evidence="7">
    <location>
        <begin position="396"/>
        <end position="419"/>
    </location>
</feature>
<reference evidence="9 10" key="1">
    <citation type="submission" date="2018-06" db="EMBL/GenBank/DDBJ databases">
        <authorList>
            <consortium name="Pathogen Informatics"/>
            <person name="Doyle S."/>
        </authorList>
    </citation>
    <scope>NUCLEOTIDE SEQUENCE [LARGE SCALE GENOMIC DNA]</scope>
    <source>
        <strain evidence="9 10">NCTC12092</strain>
    </source>
</reference>
<dbReference type="PANTHER" id="PTHR30287">
    <property type="entry name" value="MEMBRANE COMPONENT OF PREDICTED ABC SUPERFAMILY METABOLITE UPTAKE TRANSPORTER"/>
    <property type="match status" value="1"/>
</dbReference>
<feature type="transmembrane region" description="Helical" evidence="7">
    <location>
        <begin position="802"/>
        <end position="821"/>
    </location>
</feature>
<evidence type="ECO:0000256" key="1">
    <source>
        <dbReference type="ARBA" id="ARBA00004651"/>
    </source>
</evidence>
<keyword evidence="2" id="KW-1003">Cell membrane</keyword>
<feature type="transmembrane region" description="Helical" evidence="7">
    <location>
        <begin position="439"/>
        <end position="464"/>
    </location>
</feature>
<name>A0A380JRK6_9STRE</name>
<dbReference type="AlphaFoldDB" id="A0A380JRK6"/>
<dbReference type="InterPro" id="IPR038766">
    <property type="entry name" value="Membrane_comp_ABC_pdt"/>
</dbReference>
<proteinExistence type="predicted"/>
<feature type="domain" description="ABC3 transporter permease C-terminal" evidence="8">
    <location>
        <begin position="753"/>
        <end position="868"/>
    </location>
</feature>
<evidence type="ECO:0000256" key="7">
    <source>
        <dbReference type="SAM" id="Phobius"/>
    </source>
</evidence>
<sequence>MKQKTLWKDSFRAIKASKGRFLSLLFLMALGSFALVGLKVAGPNMEKTASHYLEEHQVMDLSILASHGFSDRDKQELASLKNARLEYASFVDGAFDHQRKAIRLYSMPQSLSQAILVKGDYPSKASDILLSEALSSRYQLGETITISLKTKGLLKHRSYRVVGFAHSPEIWSKTNLGVSSAGDGNLYAYAYLHPSAFQQGHNLLRIRYDDLRGMNAFSSQYSEGLLQHQAELDQILQDNGQERYEEMINDLNRSLKDSKTKLEEQRTALKASEDQLALLSGHALEQAQTQLKQGQEELAKKEASLLELAEKQRAAMIKPTYTSYSRSTLPGGEGYQTYATSTQSISHVGNIFPVVLYLVAALVTFTTMARYVDEERTNSGLLKAIGYSDWDITKKFLLYGALAALLGTGLGVLGGTYFLSRLISAILTDALTIGSSQLYFYWSYSVVAVLLALLSAVLPAYMVVRRELFFNPSQLLLPKSPSSGARIWLEHVSFIWRRLSFTYKVTFRNIFRYKQRMLMTVIGVAGSVALLFSGLGIQSSLANSLSYQFGRLTAYDMFVVEAPTAEVHDSQELAQYLKTDQIASKKEIYYTSLSLRIKGLDNKQTVSLISSDQSTLSPYFSLIGAADHKKLDLPSAGVLISKKLADYYQAHAGDQLELEASNGKRYQLRVSQVIDMTVGHYLFMSKSYYQQVFRDMEASPAYLVTTAKASPSAVKDVASQLLAMPAVQAVSQHSSIVATVTGIVASLDQVMTLLVLLSVLLALVILYHLTNINIAERVRELSTIRVLGFYDKEVTLYIYRETMLLSAVGILIGLWSGSYLHAYIMKVIANDSMSFGRTVDAYVYLVPVVAIVLLLIVLGYMVSYRLRKVDMLEALKSVD</sequence>
<gene>
    <name evidence="9" type="ORF">NCTC12092_00899</name>
</gene>
<evidence type="ECO:0000256" key="4">
    <source>
        <dbReference type="ARBA" id="ARBA00022989"/>
    </source>
</evidence>
<dbReference type="EMBL" id="UHFF01000002">
    <property type="protein sequence ID" value="SUN46200.1"/>
    <property type="molecule type" value="Genomic_DNA"/>
</dbReference>
<protein>
    <submittedName>
        <fullName evidence="9">ABC transporter permease</fullName>
    </submittedName>
</protein>
<feature type="transmembrane region" description="Helical" evidence="7">
    <location>
        <begin position="750"/>
        <end position="769"/>
    </location>
</feature>
<feature type="transmembrane region" description="Helical" evidence="7">
    <location>
        <begin position="841"/>
        <end position="862"/>
    </location>
</feature>
<keyword evidence="3 7" id="KW-0812">Transmembrane</keyword>
<evidence type="ECO:0000256" key="6">
    <source>
        <dbReference type="SAM" id="Coils"/>
    </source>
</evidence>
<keyword evidence="4 7" id="KW-1133">Transmembrane helix</keyword>
<dbReference type="Pfam" id="PF02687">
    <property type="entry name" value="FtsX"/>
    <property type="match status" value="2"/>
</dbReference>
<dbReference type="RefSeq" id="WP_115250896.1">
    <property type="nucleotide sequence ID" value="NZ_UHFF01000002.1"/>
</dbReference>
<evidence type="ECO:0000256" key="3">
    <source>
        <dbReference type="ARBA" id="ARBA00022692"/>
    </source>
</evidence>
<feature type="transmembrane region" description="Helical" evidence="7">
    <location>
        <begin position="517"/>
        <end position="537"/>
    </location>
</feature>
<dbReference type="InterPro" id="IPR003838">
    <property type="entry name" value="ABC3_permease_C"/>
</dbReference>
<evidence type="ECO:0000256" key="5">
    <source>
        <dbReference type="ARBA" id="ARBA00023136"/>
    </source>
</evidence>
<feature type="transmembrane region" description="Helical" evidence="7">
    <location>
        <begin position="351"/>
        <end position="372"/>
    </location>
</feature>